<comment type="caution">
    <text evidence="1">The sequence shown here is derived from an EMBL/GenBank/DDBJ whole genome shotgun (WGS) entry which is preliminary data.</text>
</comment>
<dbReference type="AlphaFoldDB" id="A0A9X1Z2H4"/>
<evidence type="ECO:0000313" key="1">
    <source>
        <dbReference type="EMBL" id="MCL1103725.1"/>
    </source>
</evidence>
<reference evidence="1" key="1">
    <citation type="submission" date="2022-01" db="EMBL/GenBank/DDBJ databases">
        <title>Whole genome-based taxonomy of the Shewanellaceae.</title>
        <authorList>
            <person name="Martin-Rodriguez A.J."/>
        </authorList>
    </citation>
    <scope>NUCLEOTIDE SEQUENCE</scope>
    <source>
        <strain evidence="1">DSM 23803</strain>
    </source>
</reference>
<dbReference type="Proteomes" id="UP001139408">
    <property type="component" value="Unassembled WGS sequence"/>
</dbReference>
<dbReference type="InterPro" id="IPR013783">
    <property type="entry name" value="Ig-like_fold"/>
</dbReference>
<sequence length="290" mass="30374">MNAFKPAFRPAIRPAITSVFGVQVPVVTTLSFVSQPQSKTVDEYALATFSCEVTGGVAPYSYQYKKNGANVGTNSAALSFAADATDNAASITVVVTDSAGTSITSTAAALGVTSYAFITDGLTQFISLSSEIVLSGDFDVLFTYKGLAADYKTFMAAANNDRFARFDLNGAVRMYCGYATPTSTTKVTDNTSRLIRFRRVGQVSSVYINGVLEGVVDNSISLGTVKLSKLMEASGSYAKGAITKLSVDSAGLKILEIPLNNKSQGANQLATVGSINATIVNYNAAGWTAV</sequence>
<dbReference type="EMBL" id="JAKILJ010000001">
    <property type="protein sequence ID" value="MCL1103725.1"/>
    <property type="molecule type" value="Genomic_DNA"/>
</dbReference>
<dbReference type="RefSeq" id="WP_188923498.1">
    <property type="nucleotide sequence ID" value="NZ_BMQI01000001.1"/>
</dbReference>
<evidence type="ECO:0000313" key="2">
    <source>
        <dbReference type="Proteomes" id="UP001139408"/>
    </source>
</evidence>
<evidence type="ECO:0008006" key="3">
    <source>
        <dbReference type="Google" id="ProtNLM"/>
    </source>
</evidence>
<dbReference type="InterPro" id="IPR036179">
    <property type="entry name" value="Ig-like_dom_sf"/>
</dbReference>
<gene>
    <name evidence="1" type="ORF">L2749_00365</name>
</gene>
<name>A0A9X1Z2H4_9GAMM</name>
<protein>
    <recommendedName>
        <fullName evidence="3">Ig-like domain-containing protein</fullName>
    </recommendedName>
</protein>
<dbReference type="Gene3D" id="2.60.40.10">
    <property type="entry name" value="Immunoglobulins"/>
    <property type="match status" value="1"/>
</dbReference>
<proteinExistence type="predicted"/>
<accession>A0A9X1Z2H4</accession>
<dbReference type="SUPFAM" id="SSF48726">
    <property type="entry name" value="Immunoglobulin"/>
    <property type="match status" value="1"/>
</dbReference>
<organism evidence="1 2">
    <name type="scientific">Shewanella algicola</name>
    <dbReference type="NCBI Taxonomy" id="640633"/>
    <lineage>
        <taxon>Bacteria</taxon>
        <taxon>Pseudomonadati</taxon>
        <taxon>Pseudomonadota</taxon>
        <taxon>Gammaproteobacteria</taxon>
        <taxon>Alteromonadales</taxon>
        <taxon>Shewanellaceae</taxon>
        <taxon>Shewanella</taxon>
    </lineage>
</organism>
<keyword evidence="2" id="KW-1185">Reference proteome</keyword>